<reference evidence="1 2" key="1">
    <citation type="journal article" date="2002" name="Proc. Natl. Acad. Sci. U.S.A.">
        <title>The complete genome sequence of Chlorobium tepidum TLS, a photosynthetic, anaerobic, green-sulfur bacterium.</title>
        <authorList>
            <person name="Eisen J.A."/>
            <person name="Nelson K.E."/>
            <person name="Paulsen I.T."/>
            <person name="Heidelberg J.F."/>
            <person name="Wu M."/>
            <person name="Dodson R.J."/>
            <person name="Deboy R."/>
            <person name="Gwinn M.L."/>
            <person name="Nelson W.C."/>
            <person name="Haft D.H."/>
            <person name="Hickey E.K."/>
            <person name="Peterson J.D."/>
            <person name="Durkin A.S."/>
            <person name="Kolonay J.L."/>
            <person name="Yang F."/>
            <person name="Holt I."/>
            <person name="Umayam L.A."/>
            <person name="Mason T."/>
            <person name="Brenner M."/>
            <person name="Shea T.P."/>
            <person name="Parksey D."/>
            <person name="Nierman W.C."/>
            <person name="Feldblyum T.V."/>
            <person name="Hansen C.L."/>
            <person name="Craven M.B."/>
            <person name="Radune D."/>
            <person name="Vamathevan J."/>
            <person name="Khouri H."/>
            <person name="White O."/>
            <person name="Gruber T.M."/>
            <person name="Ketchum K.A."/>
            <person name="Venter J.C."/>
            <person name="Tettelin H."/>
            <person name="Bryant D.A."/>
            <person name="Fraser C.M."/>
        </authorList>
    </citation>
    <scope>NUCLEOTIDE SEQUENCE [LARGE SCALE GENOMIC DNA]</scope>
    <source>
        <strain evidence="2">ATCC 49652 / DSM 12025 / NBRC 103806 / TLS</strain>
    </source>
</reference>
<proteinExistence type="predicted"/>
<protein>
    <submittedName>
        <fullName evidence="1">Uncharacterized protein</fullName>
    </submittedName>
</protein>
<accession>Q8KAB4</accession>
<sequence>MIFIKMSLLNDLLEKTLSEIWEIMPWNLVDQMAENSELIVISMFEVRRCSKNEFCENEQR</sequence>
<dbReference type="Proteomes" id="UP000001007">
    <property type="component" value="Chromosome"/>
</dbReference>
<dbReference type="KEGG" id="cte:CT2252"/>
<name>Q8KAB4_CHLTE</name>
<dbReference type="AlphaFoldDB" id="Q8KAB4"/>
<dbReference type="eggNOG" id="COG0607">
    <property type="taxonomic scope" value="Bacteria"/>
</dbReference>
<dbReference type="EnsemblBacteria" id="AAM73467">
    <property type="protein sequence ID" value="AAM73467"/>
    <property type="gene ID" value="CT2252"/>
</dbReference>
<gene>
    <name evidence="1" type="ordered locus">CT2252</name>
</gene>
<dbReference type="EMBL" id="AE006470">
    <property type="protein sequence ID" value="AAM73467.1"/>
    <property type="molecule type" value="Genomic_DNA"/>
</dbReference>
<organism evidence="1 2">
    <name type="scientific">Chlorobaculum tepidum (strain ATCC 49652 / DSM 12025 / NBRC 103806 / TLS)</name>
    <name type="common">Chlorobium tepidum</name>
    <dbReference type="NCBI Taxonomy" id="194439"/>
    <lineage>
        <taxon>Bacteria</taxon>
        <taxon>Pseudomonadati</taxon>
        <taxon>Chlorobiota</taxon>
        <taxon>Chlorobiia</taxon>
        <taxon>Chlorobiales</taxon>
        <taxon>Chlorobiaceae</taxon>
        <taxon>Chlorobaculum</taxon>
    </lineage>
</organism>
<evidence type="ECO:0000313" key="2">
    <source>
        <dbReference type="Proteomes" id="UP000001007"/>
    </source>
</evidence>
<evidence type="ECO:0000313" key="1">
    <source>
        <dbReference type="EMBL" id="AAM73467.1"/>
    </source>
</evidence>
<dbReference type="HOGENOM" id="CLU_2932879_0_0_10"/>
<keyword evidence="2" id="KW-1185">Reference proteome</keyword>
<dbReference type="STRING" id="194439.CT2252"/>